<keyword evidence="3" id="KW-1185">Reference proteome</keyword>
<evidence type="ECO:0000313" key="2">
    <source>
        <dbReference type="EMBL" id="MBK1666734.1"/>
    </source>
</evidence>
<sequence length="182" mass="20309">MTRFAVMPRLLANPPYGLAFVDLGTRGIPEIGARVWLLLADRNQGRWVEGELDTKLEIAARLHPGDAESRIETHSFDTAAAEEHAGAMFLDSVLALLGRDAPVLPGLLHRAIDRFMMHLASSMQLRAQVEPALNTHLLDVRLFPAAQTNPRRRTPSGIANQWLHPQHAPQSRPMRPRQEETP</sequence>
<evidence type="ECO:0000313" key="3">
    <source>
        <dbReference type="Proteomes" id="UP001296873"/>
    </source>
</evidence>
<feature type="region of interest" description="Disordered" evidence="1">
    <location>
        <begin position="148"/>
        <end position="182"/>
    </location>
</feature>
<name>A0ABS1D913_9PROT</name>
<accession>A0ABS1D913</accession>
<dbReference type="Proteomes" id="UP001296873">
    <property type="component" value="Unassembled WGS sequence"/>
</dbReference>
<proteinExistence type="predicted"/>
<protein>
    <submittedName>
        <fullName evidence="2">Uncharacterized protein</fullName>
    </submittedName>
</protein>
<dbReference type="RefSeq" id="WP_200338791.1">
    <property type="nucleotide sequence ID" value="NZ_NRRL01000001.1"/>
</dbReference>
<organism evidence="2 3">
    <name type="scientific">Rhodovibrio sodomensis</name>
    <dbReference type="NCBI Taxonomy" id="1088"/>
    <lineage>
        <taxon>Bacteria</taxon>
        <taxon>Pseudomonadati</taxon>
        <taxon>Pseudomonadota</taxon>
        <taxon>Alphaproteobacteria</taxon>
        <taxon>Rhodospirillales</taxon>
        <taxon>Rhodovibrionaceae</taxon>
        <taxon>Rhodovibrio</taxon>
    </lineage>
</organism>
<comment type="caution">
    <text evidence="2">The sequence shown here is derived from an EMBL/GenBank/DDBJ whole genome shotgun (WGS) entry which is preliminary data.</text>
</comment>
<gene>
    <name evidence="2" type="ORF">CKO28_01570</name>
</gene>
<reference evidence="2 3" key="1">
    <citation type="journal article" date="2020" name="Microorganisms">
        <title>Osmotic Adaptation and Compatible Solute Biosynthesis of Phototrophic Bacteria as Revealed from Genome Analyses.</title>
        <authorList>
            <person name="Imhoff J.F."/>
            <person name="Rahn T."/>
            <person name="Kunzel S."/>
            <person name="Keller A."/>
            <person name="Neulinger S.C."/>
        </authorList>
    </citation>
    <scope>NUCLEOTIDE SEQUENCE [LARGE SCALE GENOMIC DNA]</scope>
    <source>
        <strain evidence="2 3">DSM 9895</strain>
    </source>
</reference>
<dbReference type="EMBL" id="NRRL01000001">
    <property type="protein sequence ID" value="MBK1666734.1"/>
    <property type="molecule type" value="Genomic_DNA"/>
</dbReference>
<evidence type="ECO:0000256" key="1">
    <source>
        <dbReference type="SAM" id="MobiDB-lite"/>
    </source>
</evidence>